<dbReference type="PIRSF" id="PIRSF036492">
    <property type="entry name" value="ALDH"/>
    <property type="match status" value="1"/>
</dbReference>
<dbReference type="CDD" id="cd07099">
    <property type="entry name" value="ALDH_DDALDH"/>
    <property type="match status" value="1"/>
</dbReference>
<reference evidence="4" key="1">
    <citation type="submission" date="2020-05" db="EMBL/GenBank/DDBJ databases">
        <authorList>
            <person name="Chiriac C."/>
            <person name="Salcher M."/>
            <person name="Ghai R."/>
            <person name="Kavagutti S V."/>
        </authorList>
    </citation>
    <scope>NUCLEOTIDE SEQUENCE</scope>
</reference>
<dbReference type="SUPFAM" id="SSF53720">
    <property type="entry name" value="ALDH-like"/>
    <property type="match status" value="1"/>
</dbReference>
<dbReference type="InterPro" id="IPR012394">
    <property type="entry name" value="Aldehyde_DH_NAD(P)"/>
</dbReference>
<dbReference type="GO" id="GO:0016620">
    <property type="term" value="F:oxidoreductase activity, acting on the aldehyde or oxo group of donors, NAD or NADP as acceptor"/>
    <property type="evidence" value="ECO:0007669"/>
    <property type="project" value="InterPro"/>
</dbReference>
<dbReference type="Gene3D" id="3.40.605.10">
    <property type="entry name" value="Aldehyde Dehydrogenase, Chain A, domain 1"/>
    <property type="match status" value="1"/>
</dbReference>
<dbReference type="EMBL" id="CAEZSB010000038">
    <property type="protein sequence ID" value="CAB4532336.1"/>
    <property type="molecule type" value="Genomic_DNA"/>
</dbReference>
<dbReference type="InterPro" id="IPR015590">
    <property type="entry name" value="Aldehyde_DH_dom"/>
</dbReference>
<keyword evidence="2" id="KW-0560">Oxidoreductase</keyword>
<feature type="domain" description="Aldehyde dehydrogenase" evidence="3">
    <location>
        <begin position="3"/>
        <end position="458"/>
    </location>
</feature>
<evidence type="ECO:0000256" key="1">
    <source>
        <dbReference type="ARBA" id="ARBA00009986"/>
    </source>
</evidence>
<proteinExistence type="inferred from homology"/>
<accession>A0A6J6B0S5</accession>
<protein>
    <submittedName>
        <fullName evidence="4">Unannotated protein</fullName>
    </submittedName>
</protein>
<dbReference type="InterPro" id="IPR029510">
    <property type="entry name" value="Ald_DH_CS_GLU"/>
</dbReference>
<name>A0A6J6B0S5_9ZZZZ</name>
<dbReference type="PANTHER" id="PTHR11699">
    <property type="entry name" value="ALDEHYDE DEHYDROGENASE-RELATED"/>
    <property type="match status" value="1"/>
</dbReference>
<organism evidence="4">
    <name type="scientific">freshwater metagenome</name>
    <dbReference type="NCBI Taxonomy" id="449393"/>
    <lineage>
        <taxon>unclassified sequences</taxon>
        <taxon>metagenomes</taxon>
        <taxon>ecological metagenomes</taxon>
    </lineage>
</organism>
<dbReference type="AlphaFoldDB" id="A0A6J6B0S5"/>
<dbReference type="GO" id="GO:0006081">
    <property type="term" value="P:aldehyde metabolic process"/>
    <property type="evidence" value="ECO:0007669"/>
    <property type="project" value="InterPro"/>
</dbReference>
<dbReference type="PROSITE" id="PS00687">
    <property type="entry name" value="ALDEHYDE_DEHYDR_GLU"/>
    <property type="match status" value="1"/>
</dbReference>
<dbReference type="InterPro" id="IPR016162">
    <property type="entry name" value="Ald_DH_N"/>
</dbReference>
<dbReference type="Pfam" id="PF00171">
    <property type="entry name" value="Aldedh"/>
    <property type="match status" value="1"/>
</dbReference>
<evidence type="ECO:0000256" key="2">
    <source>
        <dbReference type="ARBA" id="ARBA00023002"/>
    </source>
</evidence>
<comment type="similarity">
    <text evidence="1">Belongs to the aldehyde dehydrogenase family.</text>
</comment>
<gene>
    <name evidence="4" type="ORF">UFOPK1395_00506</name>
</gene>
<evidence type="ECO:0000259" key="3">
    <source>
        <dbReference type="Pfam" id="PF00171"/>
    </source>
</evidence>
<evidence type="ECO:0000313" key="4">
    <source>
        <dbReference type="EMBL" id="CAB4532336.1"/>
    </source>
</evidence>
<dbReference type="InterPro" id="IPR016161">
    <property type="entry name" value="Ald_DH/histidinol_DH"/>
</dbReference>
<dbReference type="InterPro" id="IPR016163">
    <property type="entry name" value="Ald_DH_C"/>
</dbReference>
<sequence>MVTSKSSKAFNSYNPVNGEAVGTYPIYSAKAVAEIVDHARDASISWVALGFSGRKKVLLAWSSYIIKNVDQIAALVSLETGKPISDAKLEASMAVSHIGWAARHAEDIMRTSYRVPGALMANMSATVERSPVGVVGVIGPWNYPIFTPVGSIAYALAAGNTVVFKPSEYTPGVGVWLEESFNVVAPFADIFTTITGLAETGNALCTSAIDKLSFTGSTKTAKLVAAACATNMTPVVLECGGKDPVIVAADANLDRAVDATIWSAMANAGQSCIGAERVYVDEKVADAFIEKAIALAQKIHAGAPGDGNYGPATMPSQISVITSHIKAAIKDGGQFAYGSLKSVQAPFVQPVILVDVPESSAAVREETFGPIIIVNRVAHMQEAIALSNASRYGLGANIWSKRHGKKIASQLHGGMVAINSTFSFAAISSVPFGGVKDSGYGRVHGPEGLLEYTYPRTVVRTRFNIPLKLLSFKRRAKDDTLVIKATQLLKGRLG</sequence>
<dbReference type="Gene3D" id="3.40.309.10">
    <property type="entry name" value="Aldehyde Dehydrogenase, Chain A, domain 2"/>
    <property type="match status" value="1"/>
</dbReference>